<evidence type="ECO:0000256" key="11">
    <source>
        <dbReference type="ARBA" id="ARBA00022692"/>
    </source>
</evidence>
<dbReference type="AlphaFoldDB" id="A0A4D6YPM0"/>
<sequence length="479" mass="52455">MVKNIFSNLQKLGKSLMLPVSVLPIAGILLGVGSANFTTISPTVSHIMAETGGAVFKNIPLIFSIGIALGFTNNDGIAALAAVVCHEIMIQTTSIVIPIVLKNESICLHHKYFCDIGIFGGIISGIITAYLFNKFSNIELPEYLGFFSGKRFIPMIAGLFAIIFGCLLSIIWPPISHIIQIFSTWAAYQNPMLAFGIYGFVERALVPFGLHHIWNVPFQMQIGEYTNSLGQTFHGDIARYIAGDKTAGKLAGGFLFKMYGLPGAAFAMWHCANKKYRSKVGGMMISAALTAFLTGITEPIEFSFLLTAPILYFIHAILSGLAFPICILLGMHAGTSFSHGLIDFIILSANGKSVWLFPVVGIAYGFIYYIIFYCFIKYFNLLTPGRKSFQESNVQNPKQLAPLLIHSLGGIDNIDHLDACITRIRITVKDIKKINQIKIKKLGASGIIISGLGIQIVFGTKSDNIKTEMDNYINNINKK</sequence>
<feature type="transmembrane region" description="Helical" evidence="19">
    <location>
        <begin position="442"/>
        <end position="460"/>
    </location>
</feature>
<dbReference type="InterPro" id="IPR013013">
    <property type="entry name" value="PTS_EIIC_1"/>
</dbReference>
<evidence type="ECO:0000256" key="8">
    <source>
        <dbReference type="ARBA" id="ARBA00022597"/>
    </source>
</evidence>
<comment type="function">
    <text evidence="16">The phosphoenolpyruvate-dependent sugar phosphotransferase system (sugar PTS), a major carbohydrate active transport system, catalyzes the phosphorylation of incoming sugar substrates concomitantly with their translocation across the cell membrane. The enzyme II complex composed of PtsG and Crr is involved in glucose transport.</text>
</comment>
<feature type="transmembrane region" description="Helical" evidence="19">
    <location>
        <begin position="77"/>
        <end position="100"/>
    </location>
</feature>
<evidence type="ECO:0000256" key="19">
    <source>
        <dbReference type="SAM" id="Phobius"/>
    </source>
</evidence>
<organism evidence="22 23">
    <name type="scientific">Buchnera aphidicola</name>
    <name type="common">Therioaphis trifolii</name>
    <dbReference type="NCBI Taxonomy" id="1241884"/>
    <lineage>
        <taxon>Bacteria</taxon>
        <taxon>Pseudomonadati</taxon>
        <taxon>Pseudomonadota</taxon>
        <taxon>Gammaproteobacteria</taxon>
        <taxon>Enterobacterales</taxon>
        <taxon>Erwiniaceae</taxon>
        <taxon>Buchnera</taxon>
    </lineage>
</organism>
<comment type="catalytic activity">
    <reaction evidence="17">
        <text>N(pros)-phospho-L-histidyl-[protein] + D-glucose(out) = D-glucose 6-phosphate(in) + L-histidyl-[protein]</text>
        <dbReference type="Rhea" id="RHEA:33367"/>
        <dbReference type="Rhea" id="RHEA-COMP:9745"/>
        <dbReference type="Rhea" id="RHEA-COMP:9746"/>
        <dbReference type="ChEBI" id="CHEBI:4167"/>
        <dbReference type="ChEBI" id="CHEBI:29979"/>
        <dbReference type="ChEBI" id="CHEBI:61548"/>
        <dbReference type="ChEBI" id="CHEBI:64837"/>
        <dbReference type="EC" id="2.7.1.199"/>
    </reaction>
</comment>
<evidence type="ECO:0000256" key="13">
    <source>
        <dbReference type="ARBA" id="ARBA00022989"/>
    </source>
</evidence>
<dbReference type="OrthoDB" id="7571469at2"/>
<evidence type="ECO:0000313" key="22">
    <source>
        <dbReference type="EMBL" id="QCI27235.1"/>
    </source>
</evidence>
<dbReference type="NCBIfam" id="TIGR02002">
    <property type="entry name" value="PTS-II-BC-glcB"/>
    <property type="match status" value="1"/>
</dbReference>
<feature type="transmembrane region" description="Helical" evidence="19">
    <location>
        <begin position="112"/>
        <end position="132"/>
    </location>
</feature>
<feature type="transmembrane region" description="Helical" evidence="19">
    <location>
        <begin position="354"/>
        <end position="376"/>
    </location>
</feature>
<feature type="domain" description="PTS EIIC type-1" evidence="21">
    <location>
        <begin position="3"/>
        <end position="388"/>
    </location>
</feature>
<evidence type="ECO:0000256" key="7">
    <source>
        <dbReference type="ARBA" id="ARBA00022553"/>
    </source>
</evidence>
<dbReference type="InterPro" id="IPR011299">
    <property type="entry name" value="PTS_IIBC_glc"/>
</dbReference>
<accession>A0A4D6YPM0</accession>
<dbReference type="EMBL" id="CP032996">
    <property type="protein sequence ID" value="QCI27235.1"/>
    <property type="molecule type" value="Genomic_DNA"/>
</dbReference>
<evidence type="ECO:0000259" key="21">
    <source>
        <dbReference type="PROSITE" id="PS51103"/>
    </source>
</evidence>
<dbReference type="PROSITE" id="PS51103">
    <property type="entry name" value="PTS_EIIC_TYPE_1"/>
    <property type="match status" value="1"/>
</dbReference>
<evidence type="ECO:0000256" key="10">
    <source>
        <dbReference type="ARBA" id="ARBA00022683"/>
    </source>
</evidence>
<comment type="subcellular location">
    <subcellularLocation>
        <location evidence="1">Cell membrane</location>
        <topology evidence="1">Multi-pass membrane protein</topology>
    </subcellularLocation>
</comment>
<dbReference type="PANTHER" id="PTHR30009">
    <property type="entry name" value="CYTOCHROME C-TYPE SYNTHESIS PROTEIN AND PTS TRANSMEMBRANE COMPONENT"/>
    <property type="match status" value="1"/>
</dbReference>
<feature type="domain" description="PTS EIIB type-1" evidence="20">
    <location>
        <begin position="398"/>
        <end position="479"/>
    </location>
</feature>
<keyword evidence="5" id="KW-1003">Cell membrane</keyword>
<dbReference type="PROSITE" id="PS01035">
    <property type="entry name" value="PTS_EIIB_TYPE_1_CYS"/>
    <property type="match status" value="1"/>
</dbReference>
<dbReference type="GO" id="GO:0008982">
    <property type="term" value="F:protein-N(PI)-phosphohistidine-sugar phosphotransferase activity"/>
    <property type="evidence" value="ECO:0007669"/>
    <property type="project" value="InterPro"/>
</dbReference>
<keyword evidence="12" id="KW-0418">Kinase</keyword>
<protein>
    <recommendedName>
        <fullName evidence="3">PTS system glucose-specific EIICB component</fullName>
        <ecNumber evidence="2">2.7.1.199</ecNumber>
    </recommendedName>
    <alternativeName>
        <fullName evidence="15">EIICB-Glc</fullName>
    </alternativeName>
</protein>
<evidence type="ECO:0000256" key="5">
    <source>
        <dbReference type="ARBA" id="ARBA00022475"/>
    </source>
</evidence>
<gene>
    <name evidence="22" type="ORF">D9V81_01235</name>
</gene>
<feature type="active site" description="Phosphocysteine intermediate; for EIIB activity" evidence="18">
    <location>
        <position position="420"/>
    </location>
</feature>
<evidence type="ECO:0000313" key="23">
    <source>
        <dbReference type="Proteomes" id="UP000298603"/>
    </source>
</evidence>
<dbReference type="GO" id="GO:0090564">
    <property type="term" value="F:protein-phosphocysteine-glucose phosphotransferase system transporter activity"/>
    <property type="evidence" value="ECO:0007669"/>
    <property type="project" value="TreeGrafter"/>
</dbReference>
<feature type="transmembrane region" description="Helical" evidence="19">
    <location>
        <begin position="310"/>
        <end position="334"/>
    </location>
</feature>
<evidence type="ECO:0000256" key="17">
    <source>
        <dbReference type="ARBA" id="ARBA00047336"/>
    </source>
</evidence>
<dbReference type="PROSITE" id="PS51098">
    <property type="entry name" value="PTS_EIIB_TYPE_1"/>
    <property type="match status" value="1"/>
</dbReference>
<dbReference type="NCBIfam" id="NF008301">
    <property type="entry name" value="PRK11089.1"/>
    <property type="match status" value="1"/>
</dbReference>
<keyword evidence="7" id="KW-0597">Phosphoprotein</keyword>
<dbReference type="InterPro" id="IPR018113">
    <property type="entry name" value="PTrfase_EIIB_Cys"/>
</dbReference>
<dbReference type="InterPro" id="IPR001996">
    <property type="entry name" value="PTS_IIB_1"/>
</dbReference>
<dbReference type="RefSeq" id="WP_158349500.1">
    <property type="nucleotide sequence ID" value="NZ_CP032996.1"/>
</dbReference>
<dbReference type="GO" id="GO:0055056">
    <property type="term" value="F:D-glucose transmembrane transporter activity"/>
    <property type="evidence" value="ECO:0007669"/>
    <property type="project" value="InterPro"/>
</dbReference>
<feature type="transmembrane region" description="Helical" evidence="19">
    <location>
        <begin position="52"/>
        <end position="71"/>
    </location>
</feature>
<evidence type="ECO:0000256" key="1">
    <source>
        <dbReference type="ARBA" id="ARBA00004651"/>
    </source>
</evidence>
<dbReference type="NCBIfam" id="TIGR00826">
    <property type="entry name" value="EIIB_glc"/>
    <property type="match status" value="1"/>
</dbReference>
<keyword evidence="6" id="KW-0997">Cell inner membrane</keyword>
<proteinExistence type="predicted"/>
<dbReference type="FunFam" id="3.30.1360.60:FF:000001">
    <property type="entry name" value="PTS system glucose-specific IIBC component PtsG"/>
    <property type="match status" value="1"/>
</dbReference>
<feature type="transmembrane region" description="Helical" evidence="19">
    <location>
        <begin position="152"/>
        <end position="172"/>
    </location>
</feature>
<evidence type="ECO:0000256" key="6">
    <source>
        <dbReference type="ARBA" id="ARBA00022519"/>
    </source>
</evidence>
<evidence type="ECO:0000256" key="9">
    <source>
        <dbReference type="ARBA" id="ARBA00022679"/>
    </source>
</evidence>
<evidence type="ECO:0000256" key="4">
    <source>
        <dbReference type="ARBA" id="ARBA00022448"/>
    </source>
</evidence>
<keyword evidence="10" id="KW-0598">Phosphotransferase system</keyword>
<evidence type="ECO:0000256" key="18">
    <source>
        <dbReference type="PROSITE-ProRule" id="PRU00421"/>
    </source>
</evidence>
<dbReference type="GO" id="GO:1904659">
    <property type="term" value="P:D-glucose transmembrane transport"/>
    <property type="evidence" value="ECO:0007669"/>
    <property type="project" value="InterPro"/>
</dbReference>
<dbReference type="GO" id="GO:0009401">
    <property type="term" value="P:phosphoenolpyruvate-dependent sugar phosphotransferase system"/>
    <property type="evidence" value="ECO:0007669"/>
    <property type="project" value="UniProtKB-KW"/>
</dbReference>
<dbReference type="EC" id="2.7.1.199" evidence="2"/>
<evidence type="ECO:0000256" key="16">
    <source>
        <dbReference type="ARBA" id="ARBA00037252"/>
    </source>
</evidence>
<dbReference type="PANTHER" id="PTHR30009:SF20">
    <property type="entry name" value="PTS SYSTEM GLUCOSE-SPECIFIC EIICB COMPONENT-RELATED"/>
    <property type="match status" value="1"/>
</dbReference>
<keyword evidence="4" id="KW-0813">Transport</keyword>
<dbReference type="SUPFAM" id="SSF55604">
    <property type="entry name" value="Glucose permease domain IIB"/>
    <property type="match status" value="1"/>
</dbReference>
<evidence type="ECO:0000256" key="15">
    <source>
        <dbReference type="ARBA" id="ARBA00032303"/>
    </source>
</evidence>
<keyword evidence="23" id="KW-1185">Reference proteome</keyword>
<name>A0A4D6YPM0_9GAMM</name>
<evidence type="ECO:0000259" key="20">
    <source>
        <dbReference type="PROSITE" id="PS51098"/>
    </source>
</evidence>
<dbReference type="InterPro" id="IPR050429">
    <property type="entry name" value="PTS_Glucose_EIICBA"/>
</dbReference>
<keyword evidence="9" id="KW-0808">Transferase</keyword>
<keyword evidence="8 22" id="KW-0762">Sugar transport</keyword>
<dbReference type="Proteomes" id="UP000298603">
    <property type="component" value="Chromosome"/>
</dbReference>
<reference evidence="22 23" key="1">
    <citation type="submission" date="2018-10" db="EMBL/GenBank/DDBJ databases">
        <title>Comparative functional genomics of the obligate endosymbiont Buchnera aphidicola.</title>
        <authorList>
            <person name="Chong R.A."/>
        </authorList>
    </citation>
    <scope>NUCLEOTIDE SEQUENCE [LARGE SCALE GENOMIC DNA]</scope>
    <source>
        <strain evidence="22 23">Tma</strain>
    </source>
</reference>
<dbReference type="Pfam" id="PF02378">
    <property type="entry name" value="PTS_EIIC"/>
    <property type="match status" value="1"/>
</dbReference>
<keyword evidence="11 19" id="KW-0812">Transmembrane</keyword>
<keyword evidence="13 19" id="KW-1133">Transmembrane helix</keyword>
<dbReference type="Gene3D" id="3.30.1360.60">
    <property type="entry name" value="Glucose permease domain IIB"/>
    <property type="match status" value="1"/>
</dbReference>
<feature type="transmembrane region" description="Helical" evidence="19">
    <location>
        <begin position="20"/>
        <end position="40"/>
    </location>
</feature>
<evidence type="ECO:0000256" key="12">
    <source>
        <dbReference type="ARBA" id="ARBA00022777"/>
    </source>
</evidence>
<evidence type="ECO:0000256" key="2">
    <source>
        <dbReference type="ARBA" id="ARBA00011910"/>
    </source>
</evidence>
<dbReference type="InterPro" id="IPR036878">
    <property type="entry name" value="Glu_permease_IIB"/>
</dbReference>
<dbReference type="GO" id="GO:0016301">
    <property type="term" value="F:kinase activity"/>
    <property type="evidence" value="ECO:0007669"/>
    <property type="project" value="UniProtKB-KW"/>
</dbReference>
<dbReference type="GO" id="GO:0005886">
    <property type="term" value="C:plasma membrane"/>
    <property type="evidence" value="ECO:0007669"/>
    <property type="project" value="UniProtKB-SubCell"/>
</dbReference>
<keyword evidence="14 19" id="KW-0472">Membrane</keyword>
<dbReference type="InterPro" id="IPR003352">
    <property type="entry name" value="PTS_EIIC"/>
</dbReference>
<evidence type="ECO:0000256" key="3">
    <source>
        <dbReference type="ARBA" id="ARBA00021468"/>
    </source>
</evidence>
<dbReference type="Pfam" id="PF00367">
    <property type="entry name" value="PTS_EIIB"/>
    <property type="match status" value="1"/>
</dbReference>
<evidence type="ECO:0000256" key="14">
    <source>
        <dbReference type="ARBA" id="ARBA00023136"/>
    </source>
</evidence>